<proteinExistence type="predicted"/>
<feature type="signal peptide" evidence="1">
    <location>
        <begin position="1"/>
        <end position="21"/>
    </location>
</feature>
<organism evidence="2 3">
    <name type="scientific">Streptomyces stramineus</name>
    <dbReference type="NCBI Taxonomy" id="173861"/>
    <lineage>
        <taxon>Bacteria</taxon>
        <taxon>Bacillati</taxon>
        <taxon>Actinomycetota</taxon>
        <taxon>Actinomycetes</taxon>
        <taxon>Kitasatosporales</taxon>
        <taxon>Streptomycetaceae</taxon>
        <taxon>Streptomyces</taxon>
    </lineage>
</organism>
<dbReference type="RefSeq" id="WP_344093852.1">
    <property type="nucleotide sequence ID" value="NZ_BAAAHB010000060.1"/>
</dbReference>
<dbReference type="Pfam" id="PF03995">
    <property type="entry name" value="Inhibitor_I36"/>
    <property type="match status" value="1"/>
</dbReference>
<keyword evidence="1" id="KW-0732">Signal</keyword>
<protein>
    <recommendedName>
        <fullName evidence="4">Peptidase inhibitor family I36</fullName>
    </recommendedName>
</protein>
<evidence type="ECO:0008006" key="4">
    <source>
        <dbReference type="Google" id="ProtNLM"/>
    </source>
</evidence>
<feature type="chain" id="PRO_5045551193" description="Peptidase inhibitor family I36" evidence="1">
    <location>
        <begin position="22"/>
        <end position="124"/>
    </location>
</feature>
<evidence type="ECO:0000313" key="3">
    <source>
        <dbReference type="Proteomes" id="UP001499895"/>
    </source>
</evidence>
<sequence length="124" mass="13560">MTKRLLTLLTATLLSAGTVLATSADVQAADCRRGYFCVWTHANFDGMKIEHSGDDHWWEGNMSNQDSSWVNHGVSGPGVKDHVKVYDGRKLLGHVTLCLAPGQEVGYNQNANDKGSSHTWASRC</sequence>
<gene>
    <name evidence="2" type="ORF">GCM10009544_45980</name>
</gene>
<comment type="caution">
    <text evidence="2">The sequence shown here is derived from an EMBL/GenBank/DDBJ whole genome shotgun (WGS) entry which is preliminary data.</text>
</comment>
<accession>A0ABP3KFQ7</accession>
<name>A0ABP3KFQ7_9ACTN</name>
<evidence type="ECO:0000313" key="2">
    <source>
        <dbReference type="EMBL" id="GAA0478866.1"/>
    </source>
</evidence>
<reference evidence="3" key="1">
    <citation type="journal article" date="2019" name="Int. J. Syst. Evol. Microbiol.">
        <title>The Global Catalogue of Microorganisms (GCM) 10K type strain sequencing project: providing services to taxonomists for standard genome sequencing and annotation.</title>
        <authorList>
            <consortium name="The Broad Institute Genomics Platform"/>
            <consortium name="The Broad Institute Genome Sequencing Center for Infectious Disease"/>
            <person name="Wu L."/>
            <person name="Ma J."/>
        </authorList>
    </citation>
    <scope>NUCLEOTIDE SEQUENCE [LARGE SCALE GENOMIC DNA]</scope>
    <source>
        <strain evidence="3">JCM 10649</strain>
    </source>
</reference>
<dbReference type="EMBL" id="BAAAHB010000060">
    <property type="protein sequence ID" value="GAA0478866.1"/>
    <property type="molecule type" value="Genomic_DNA"/>
</dbReference>
<dbReference type="Proteomes" id="UP001499895">
    <property type="component" value="Unassembled WGS sequence"/>
</dbReference>
<evidence type="ECO:0000256" key="1">
    <source>
        <dbReference type="SAM" id="SignalP"/>
    </source>
</evidence>
<keyword evidence="3" id="KW-1185">Reference proteome</keyword>